<feature type="compositionally biased region" description="Pro residues" evidence="1">
    <location>
        <begin position="59"/>
        <end position="68"/>
    </location>
</feature>
<proteinExistence type="predicted"/>
<feature type="compositionally biased region" description="Low complexity" evidence="1">
    <location>
        <begin position="486"/>
        <end position="500"/>
    </location>
</feature>
<dbReference type="AlphaFoldDB" id="A0A6A5WZZ2"/>
<reference evidence="2" key="1">
    <citation type="journal article" date="2020" name="Stud. Mycol.">
        <title>101 Dothideomycetes genomes: a test case for predicting lifestyles and emergence of pathogens.</title>
        <authorList>
            <person name="Haridas S."/>
            <person name="Albert R."/>
            <person name="Binder M."/>
            <person name="Bloem J."/>
            <person name="Labutti K."/>
            <person name="Salamov A."/>
            <person name="Andreopoulos B."/>
            <person name="Baker S."/>
            <person name="Barry K."/>
            <person name="Bills G."/>
            <person name="Bluhm B."/>
            <person name="Cannon C."/>
            <person name="Castanera R."/>
            <person name="Culley D."/>
            <person name="Daum C."/>
            <person name="Ezra D."/>
            <person name="Gonzalez J."/>
            <person name="Henrissat B."/>
            <person name="Kuo A."/>
            <person name="Liang C."/>
            <person name="Lipzen A."/>
            <person name="Lutzoni F."/>
            <person name="Magnuson J."/>
            <person name="Mondo S."/>
            <person name="Nolan M."/>
            <person name="Ohm R."/>
            <person name="Pangilinan J."/>
            <person name="Park H.-J."/>
            <person name="Ramirez L."/>
            <person name="Alfaro M."/>
            <person name="Sun H."/>
            <person name="Tritt A."/>
            <person name="Yoshinaga Y."/>
            <person name="Zwiers L.-H."/>
            <person name="Turgeon B."/>
            <person name="Goodwin S."/>
            <person name="Spatafora J."/>
            <person name="Crous P."/>
            <person name="Grigoriev I."/>
        </authorList>
    </citation>
    <scope>NUCLEOTIDE SEQUENCE</scope>
    <source>
        <strain evidence="2">CBS 123094</strain>
    </source>
</reference>
<protein>
    <recommendedName>
        <fullName evidence="4">RRM domain-containing protein</fullName>
    </recommendedName>
</protein>
<keyword evidence="3" id="KW-1185">Reference proteome</keyword>
<feature type="compositionally biased region" description="Polar residues" evidence="1">
    <location>
        <begin position="166"/>
        <end position="179"/>
    </location>
</feature>
<accession>A0A6A5WZZ2</accession>
<evidence type="ECO:0000256" key="1">
    <source>
        <dbReference type="SAM" id="MobiDB-lite"/>
    </source>
</evidence>
<name>A0A6A5WZZ2_9PLEO</name>
<dbReference type="Proteomes" id="UP000799779">
    <property type="component" value="Unassembled WGS sequence"/>
</dbReference>
<evidence type="ECO:0000313" key="2">
    <source>
        <dbReference type="EMBL" id="KAF2003116.1"/>
    </source>
</evidence>
<dbReference type="EMBL" id="ML977574">
    <property type="protein sequence ID" value="KAF2003116.1"/>
    <property type="molecule type" value="Genomic_DNA"/>
</dbReference>
<evidence type="ECO:0008006" key="4">
    <source>
        <dbReference type="Google" id="ProtNLM"/>
    </source>
</evidence>
<gene>
    <name evidence="2" type="ORF">P154DRAFT_520460</name>
</gene>
<feature type="compositionally biased region" description="Low complexity" evidence="1">
    <location>
        <begin position="69"/>
        <end position="79"/>
    </location>
</feature>
<feature type="compositionally biased region" description="Polar residues" evidence="1">
    <location>
        <begin position="23"/>
        <end position="38"/>
    </location>
</feature>
<feature type="region of interest" description="Disordered" evidence="1">
    <location>
        <begin position="379"/>
        <end position="452"/>
    </location>
</feature>
<feature type="region of interest" description="Disordered" evidence="1">
    <location>
        <begin position="1"/>
        <end position="192"/>
    </location>
</feature>
<organism evidence="2 3">
    <name type="scientific">Amniculicola lignicola CBS 123094</name>
    <dbReference type="NCBI Taxonomy" id="1392246"/>
    <lineage>
        <taxon>Eukaryota</taxon>
        <taxon>Fungi</taxon>
        <taxon>Dikarya</taxon>
        <taxon>Ascomycota</taxon>
        <taxon>Pezizomycotina</taxon>
        <taxon>Dothideomycetes</taxon>
        <taxon>Pleosporomycetidae</taxon>
        <taxon>Pleosporales</taxon>
        <taxon>Amniculicolaceae</taxon>
        <taxon>Amniculicola</taxon>
    </lineage>
</organism>
<evidence type="ECO:0000313" key="3">
    <source>
        <dbReference type="Proteomes" id="UP000799779"/>
    </source>
</evidence>
<sequence length="734" mass="78813">MYRAPYGGGAPPPYGGSPQAQQLSSQDARANLAVQPTANAEKVKLKKSSVKIVSSAKPPMAPAAPAVPAPSTASLPTASQLPAMPLPNESHATRLSQLAPPTAAPVASSISGATASPSNGRPSLRMQGPAIPSQESDIDELFLRLSKSPSPMREWASQIAAPKGSASASDSLFTASRPQASPPKPHASPAQVKVSMNDIESLAQALKLKPSPTPELAQSIRAAAIPPPVKYTALQTNPPASKENHNFLRSFLDDVSKTPSPAPSKAPVSTNLVHQISQKVGTTFDLAKKVHPAVVDGLKLKYGEAIVAYVKTLPKNSDKTIDPMTVGKVLHEHGGDLLQVFLNLAQQGLVSFQNFDDLNGICTALRETRNEEMKKLVSSLPSTSEGLPSSPERGFTNAQPSDTVFGTRRPAFGKRCATSVTGPAPLTTVSKTVAKLPESPRSSPRGETKKVSVPEPFIRAVANPVKITRPPDMITSHADRIVDTAAQSLSSPPQAAPSTPDKGTNSYGSLRSPPQAPPVDPMDKVITWPTQEKRQKSAGSRVAILRGIPPNSRIYDIQSLVWGGALENIMFDSNRNIAHARFFTAESCQKFFEDTANGIEVPGKNRLVIFVDQAPGPHSVNDVLQASIERHETRCVCALQASTHWKDEELRKLAEGKNKLKRQIDVIKRGKNFKGVNYIEFRFTNLVHALNFSRELRENEEWEECVISFAEDPCEIANGVHFGEVGKEAKAIYG</sequence>
<feature type="region of interest" description="Disordered" evidence="1">
    <location>
        <begin position="486"/>
        <end position="523"/>
    </location>
</feature>
<feature type="compositionally biased region" description="Polar residues" evidence="1">
    <location>
        <begin position="108"/>
        <end position="121"/>
    </location>
</feature>
<dbReference type="OrthoDB" id="422086at2759"/>